<dbReference type="AlphaFoldDB" id="A0A5N5FFX9"/>
<name>A0A5N5FFX9_9ROSA</name>
<organism evidence="1 2">
    <name type="scientific">Pyrus ussuriensis x Pyrus communis</name>
    <dbReference type="NCBI Taxonomy" id="2448454"/>
    <lineage>
        <taxon>Eukaryota</taxon>
        <taxon>Viridiplantae</taxon>
        <taxon>Streptophyta</taxon>
        <taxon>Embryophyta</taxon>
        <taxon>Tracheophyta</taxon>
        <taxon>Spermatophyta</taxon>
        <taxon>Magnoliopsida</taxon>
        <taxon>eudicotyledons</taxon>
        <taxon>Gunneridae</taxon>
        <taxon>Pentapetalae</taxon>
        <taxon>rosids</taxon>
        <taxon>fabids</taxon>
        <taxon>Rosales</taxon>
        <taxon>Rosaceae</taxon>
        <taxon>Amygdaloideae</taxon>
        <taxon>Maleae</taxon>
        <taxon>Pyrus</taxon>
    </lineage>
</organism>
<accession>A0A5N5FFX9</accession>
<keyword evidence="2" id="KW-1185">Reference proteome</keyword>
<evidence type="ECO:0000313" key="2">
    <source>
        <dbReference type="Proteomes" id="UP000327157"/>
    </source>
</evidence>
<reference evidence="1 2" key="2">
    <citation type="submission" date="2019-11" db="EMBL/GenBank/DDBJ databases">
        <title>A de novo genome assembly of a pear dwarfing rootstock.</title>
        <authorList>
            <person name="Wang F."/>
            <person name="Wang J."/>
            <person name="Li S."/>
            <person name="Zhang Y."/>
            <person name="Fang M."/>
            <person name="Ma L."/>
            <person name="Zhao Y."/>
            <person name="Jiang S."/>
        </authorList>
    </citation>
    <scope>NUCLEOTIDE SEQUENCE [LARGE SCALE GENOMIC DNA]</scope>
    <source>
        <strain evidence="1">S2</strain>
        <tissue evidence="1">Leaf</tissue>
    </source>
</reference>
<protein>
    <submittedName>
        <fullName evidence="1">Uncharacterized protein</fullName>
    </submittedName>
</protein>
<dbReference type="Proteomes" id="UP000327157">
    <property type="component" value="Unassembled WGS sequence"/>
</dbReference>
<reference evidence="1 2" key="1">
    <citation type="submission" date="2019-09" db="EMBL/GenBank/DDBJ databases">
        <authorList>
            <person name="Ou C."/>
        </authorList>
    </citation>
    <scope>NUCLEOTIDE SEQUENCE [LARGE SCALE GENOMIC DNA]</scope>
    <source>
        <strain evidence="1">S2</strain>
        <tissue evidence="1">Leaf</tissue>
    </source>
</reference>
<evidence type="ECO:0000313" key="1">
    <source>
        <dbReference type="EMBL" id="KAB2600701.1"/>
    </source>
</evidence>
<gene>
    <name evidence="1" type="ORF">D8674_038432</name>
</gene>
<proteinExistence type="predicted"/>
<dbReference type="EMBL" id="SMOL01000714">
    <property type="protein sequence ID" value="KAB2600701.1"/>
    <property type="molecule type" value="Genomic_DNA"/>
</dbReference>
<comment type="caution">
    <text evidence="1">The sequence shown here is derived from an EMBL/GenBank/DDBJ whole genome shotgun (WGS) entry which is preliminary data.</text>
</comment>
<sequence>MATESPRCQAAVDGSFTIEDQLRRVVPLASLFLKLIHHELDQHYTLEEQVAGSAPLKSFIRGLKITPYPFGAVKSRYVIDSSSSYLPKKLPLACCWFGKISAKKLDLLKLLDDVNIFIFCPYLLVPEGFASMMFFYRYSTISVKVPSGVVPEFTKDAAMGSNVLPADVVPPPKVISLKKQALMKEWASWHEALKKLKLTLPMKLEC</sequence>